<comment type="caution">
    <text evidence="2">The sequence shown here is derived from an EMBL/GenBank/DDBJ whole genome shotgun (WGS) entry which is preliminary data.</text>
</comment>
<organism evidence="2 3">
    <name type="scientific">Dreissena polymorpha</name>
    <name type="common">Zebra mussel</name>
    <name type="synonym">Mytilus polymorpha</name>
    <dbReference type="NCBI Taxonomy" id="45954"/>
    <lineage>
        <taxon>Eukaryota</taxon>
        <taxon>Metazoa</taxon>
        <taxon>Spiralia</taxon>
        <taxon>Lophotrochozoa</taxon>
        <taxon>Mollusca</taxon>
        <taxon>Bivalvia</taxon>
        <taxon>Autobranchia</taxon>
        <taxon>Heteroconchia</taxon>
        <taxon>Euheterodonta</taxon>
        <taxon>Imparidentia</taxon>
        <taxon>Neoheterodontei</taxon>
        <taxon>Myida</taxon>
        <taxon>Dreissenoidea</taxon>
        <taxon>Dreissenidae</taxon>
        <taxon>Dreissena</taxon>
    </lineage>
</organism>
<feature type="compositionally biased region" description="Acidic residues" evidence="1">
    <location>
        <begin position="34"/>
        <end position="45"/>
    </location>
</feature>
<reference evidence="2" key="2">
    <citation type="submission" date="2020-11" db="EMBL/GenBank/DDBJ databases">
        <authorList>
            <person name="McCartney M.A."/>
            <person name="Auch B."/>
            <person name="Kono T."/>
            <person name="Mallez S."/>
            <person name="Becker A."/>
            <person name="Gohl D.M."/>
            <person name="Silverstein K.A.T."/>
            <person name="Koren S."/>
            <person name="Bechman K.B."/>
            <person name="Herman A."/>
            <person name="Abrahante J.E."/>
            <person name="Garbe J."/>
        </authorList>
    </citation>
    <scope>NUCLEOTIDE SEQUENCE</scope>
    <source>
        <strain evidence="2">Duluth1</strain>
        <tissue evidence="2">Whole animal</tissue>
    </source>
</reference>
<dbReference type="Proteomes" id="UP000828390">
    <property type="component" value="Unassembled WGS sequence"/>
</dbReference>
<evidence type="ECO:0000313" key="2">
    <source>
        <dbReference type="EMBL" id="KAH3738913.1"/>
    </source>
</evidence>
<feature type="compositionally biased region" description="Basic and acidic residues" evidence="1">
    <location>
        <begin position="206"/>
        <end position="219"/>
    </location>
</feature>
<reference evidence="2" key="1">
    <citation type="journal article" date="2019" name="bioRxiv">
        <title>The Genome of the Zebra Mussel, Dreissena polymorpha: A Resource for Invasive Species Research.</title>
        <authorList>
            <person name="McCartney M.A."/>
            <person name="Auch B."/>
            <person name="Kono T."/>
            <person name="Mallez S."/>
            <person name="Zhang Y."/>
            <person name="Obille A."/>
            <person name="Becker A."/>
            <person name="Abrahante J.E."/>
            <person name="Garbe J."/>
            <person name="Badalamenti J.P."/>
            <person name="Herman A."/>
            <person name="Mangelson H."/>
            <person name="Liachko I."/>
            <person name="Sullivan S."/>
            <person name="Sone E.D."/>
            <person name="Koren S."/>
            <person name="Silverstein K.A.T."/>
            <person name="Beckman K.B."/>
            <person name="Gohl D.M."/>
        </authorList>
    </citation>
    <scope>NUCLEOTIDE SEQUENCE</scope>
    <source>
        <strain evidence="2">Duluth1</strain>
        <tissue evidence="2">Whole animal</tissue>
    </source>
</reference>
<protein>
    <submittedName>
        <fullName evidence="2">Uncharacterized protein</fullName>
    </submittedName>
</protein>
<proteinExistence type="predicted"/>
<keyword evidence="3" id="KW-1185">Reference proteome</keyword>
<gene>
    <name evidence="2" type="ORF">DPMN_045556</name>
</gene>
<evidence type="ECO:0000313" key="3">
    <source>
        <dbReference type="Proteomes" id="UP000828390"/>
    </source>
</evidence>
<name>A0A9D4D4K5_DREPO</name>
<feature type="region of interest" description="Disordered" evidence="1">
    <location>
        <begin position="1"/>
        <end position="54"/>
    </location>
</feature>
<dbReference type="AlphaFoldDB" id="A0A9D4D4K5"/>
<feature type="region of interest" description="Disordered" evidence="1">
    <location>
        <begin position="174"/>
        <end position="219"/>
    </location>
</feature>
<evidence type="ECO:0000256" key="1">
    <source>
        <dbReference type="SAM" id="MobiDB-lite"/>
    </source>
</evidence>
<sequence>MYGDFACDKGVGPEGQDPEGVGPEGKDPEGVGPEGEDPEGVGPEGEDPKDLDQGVEIRRAVAGDKLLNRENKPWQIWQQRQNSMKAVTNHPSLMFDIKRPAQRQHEGFHPRPGPVPDWCVCGQCRDMPKEREKDFQLIVLGAGVLAIARMYRRDMLVFDDDQKTANCHQAYRILSTDETSNSQRARHSSEPAAPTSAPVGKAKRRQNSDKPRQKKVKETTHLDELAFAILNKRRNQAAAAAQVPQQAVVEVTPPAALQAPPPDLGQVCHPAVVEAVPPAALHAHPPALVQDPQRAEVEVTPPAAMQTPPPAKAQVHQPALVQVPSLATFKLYSVPDIQVSPAVDVQAPPLYATPLFDCYGPPPPSAFRMSFKEMLESDHDMPEVCFTSPDGAYSSQRQGPCHGCCQIVHQLKTRLAEVEAELKRGRLQQPLITPRPVLQPRVQESTMSHGPNLQSLQDQISNEIMHETCLAKAITKAMTFVFRPEQL</sequence>
<accession>A0A9D4D4K5</accession>
<dbReference type="EMBL" id="JAIWYP010000011">
    <property type="protein sequence ID" value="KAH3738913.1"/>
    <property type="molecule type" value="Genomic_DNA"/>
</dbReference>